<accession>A0A934X2I8</accession>
<proteinExistence type="predicted"/>
<organism evidence="1 2">
    <name type="scientific">Marivirga aurantiaca</name>
    <dbReference type="NCBI Taxonomy" id="2802615"/>
    <lineage>
        <taxon>Bacteria</taxon>
        <taxon>Pseudomonadati</taxon>
        <taxon>Bacteroidota</taxon>
        <taxon>Cytophagia</taxon>
        <taxon>Cytophagales</taxon>
        <taxon>Marivirgaceae</taxon>
        <taxon>Marivirga</taxon>
    </lineage>
</organism>
<comment type="caution">
    <text evidence="1">The sequence shown here is derived from an EMBL/GenBank/DDBJ whole genome shotgun (WGS) entry which is preliminary data.</text>
</comment>
<dbReference type="Proteomes" id="UP000611723">
    <property type="component" value="Unassembled WGS sequence"/>
</dbReference>
<keyword evidence="2" id="KW-1185">Reference proteome</keyword>
<evidence type="ECO:0000313" key="2">
    <source>
        <dbReference type="Proteomes" id="UP000611723"/>
    </source>
</evidence>
<dbReference type="AlphaFoldDB" id="A0A934X2I8"/>
<reference evidence="1" key="1">
    <citation type="submission" date="2021-01" db="EMBL/GenBank/DDBJ databases">
        <title>Marivirga aurantiaca sp. nov., isolated from intertidal surface sediments.</title>
        <authorList>
            <person name="Zhang M."/>
        </authorList>
    </citation>
    <scope>NUCLEOTIDE SEQUENCE</scope>
    <source>
        <strain evidence="1">S37H4</strain>
    </source>
</reference>
<evidence type="ECO:0008006" key="3">
    <source>
        <dbReference type="Google" id="ProtNLM"/>
    </source>
</evidence>
<evidence type="ECO:0000313" key="1">
    <source>
        <dbReference type="EMBL" id="MBK6267106.1"/>
    </source>
</evidence>
<dbReference type="PROSITE" id="PS51257">
    <property type="entry name" value="PROKAR_LIPOPROTEIN"/>
    <property type="match status" value="1"/>
</dbReference>
<sequence length="250" mass="28808">MKAILPILMVSFFLISCQEQKQKEQTVIQDNAVFEPGNSDSQAIVLADKVIEAHGGMEKWNKIRYVSWNFLGARDLVWDKYTGLVRIDFPGAESQFIININEDTGQVRVKNKLIKEPDSLKNLIDRGKQIWVNDSYWLIFPFKLKDPGVRLDYIGKDTTLAGESAEVISLQFDSVGYTPKNKYKAYINPETYLIMQWDYFKNTNDSTASFSNLWSDYKDFEGIKLAAGRDERRLDNIQLSNELDTAVFEF</sequence>
<dbReference type="EMBL" id="JAEQBW010000014">
    <property type="protein sequence ID" value="MBK6267106.1"/>
    <property type="molecule type" value="Genomic_DNA"/>
</dbReference>
<name>A0A934X2I8_9BACT</name>
<gene>
    <name evidence="1" type="ORF">JKA74_18825</name>
</gene>
<protein>
    <recommendedName>
        <fullName evidence="3">Lipoprotein</fullName>
    </recommendedName>
</protein>
<dbReference type="RefSeq" id="WP_201432796.1">
    <property type="nucleotide sequence ID" value="NZ_JAEQBW010000014.1"/>
</dbReference>